<comment type="caution">
    <text evidence="2">The sequence shown here is derived from an EMBL/GenBank/DDBJ whole genome shotgun (WGS) entry which is preliminary data.</text>
</comment>
<evidence type="ECO:0000259" key="1">
    <source>
        <dbReference type="Pfam" id="PF13672"/>
    </source>
</evidence>
<protein>
    <submittedName>
        <fullName evidence="2">Protein phosphatase 2C domain-containing protein</fullName>
    </submittedName>
</protein>
<evidence type="ECO:0000313" key="2">
    <source>
        <dbReference type="EMBL" id="NML48029.1"/>
    </source>
</evidence>
<dbReference type="EMBL" id="JABBFX010000004">
    <property type="protein sequence ID" value="NML48029.1"/>
    <property type="molecule type" value="Genomic_DNA"/>
</dbReference>
<dbReference type="InterPro" id="IPR036457">
    <property type="entry name" value="PPM-type-like_dom_sf"/>
</dbReference>
<dbReference type="SUPFAM" id="SSF81606">
    <property type="entry name" value="PP2C-like"/>
    <property type="match status" value="1"/>
</dbReference>
<accession>A0A848HEZ0</accession>
<dbReference type="Gene3D" id="3.60.40.10">
    <property type="entry name" value="PPM-type phosphatase domain"/>
    <property type="match status" value="1"/>
</dbReference>
<dbReference type="AlphaFoldDB" id="A0A848HEZ0"/>
<name>A0A848HEZ0_9BURK</name>
<reference evidence="2 3" key="1">
    <citation type="submission" date="2020-04" db="EMBL/GenBank/DDBJ databases">
        <title>Ramlibacter sp. G-1-2-2 isolated from soil.</title>
        <authorList>
            <person name="Dahal R.H."/>
        </authorList>
    </citation>
    <scope>NUCLEOTIDE SEQUENCE [LARGE SCALE GENOMIC DNA]</scope>
    <source>
        <strain evidence="2 3">G-1-2-2</strain>
    </source>
</reference>
<evidence type="ECO:0000313" key="3">
    <source>
        <dbReference type="Proteomes" id="UP000541185"/>
    </source>
</evidence>
<dbReference type="RefSeq" id="WP_169422346.1">
    <property type="nucleotide sequence ID" value="NZ_JABBFX010000004.1"/>
</dbReference>
<dbReference type="InterPro" id="IPR001932">
    <property type="entry name" value="PPM-type_phosphatase-like_dom"/>
</dbReference>
<proteinExistence type="predicted"/>
<dbReference type="Proteomes" id="UP000541185">
    <property type="component" value="Unassembled WGS sequence"/>
</dbReference>
<feature type="domain" description="PPM-type phosphatase" evidence="1">
    <location>
        <begin position="11"/>
        <end position="214"/>
    </location>
</feature>
<sequence>MLRAAGASVAGPGHLRLGEDSQDALSLKGWRGGWIAAVADGLGSRAQSARGARAAVEAAQAVARTWKRSGEWRDLPARQVATDIYRRWLRALPWSDKSMAATTLLLAVCDAHGYARVWQMGDGLVISLVNGRAEVLTPTRSGFGNETRALGTDTSWSAWNTQDVILVRRGDAILLMTDGISDDVPGELVEGFAIAVRRELRKRSRRAGRKWLRRELTHWATPGHTDDKTLAAIFLD</sequence>
<organism evidence="2 3">
    <name type="scientific">Ramlibacter agri</name>
    <dbReference type="NCBI Taxonomy" id="2728837"/>
    <lineage>
        <taxon>Bacteria</taxon>
        <taxon>Pseudomonadati</taxon>
        <taxon>Pseudomonadota</taxon>
        <taxon>Betaproteobacteria</taxon>
        <taxon>Burkholderiales</taxon>
        <taxon>Comamonadaceae</taxon>
        <taxon>Ramlibacter</taxon>
    </lineage>
</organism>
<gene>
    <name evidence="2" type="ORF">HHL11_30050</name>
</gene>
<dbReference type="Pfam" id="PF13672">
    <property type="entry name" value="PP2C_2"/>
    <property type="match status" value="1"/>
</dbReference>
<keyword evidence="3" id="KW-1185">Reference proteome</keyword>